<dbReference type="Proteomes" id="UP001596388">
    <property type="component" value="Unassembled WGS sequence"/>
</dbReference>
<dbReference type="EMBL" id="JBHTAG010000004">
    <property type="protein sequence ID" value="MFC7099006.1"/>
    <property type="molecule type" value="Genomic_DNA"/>
</dbReference>
<evidence type="ECO:0000256" key="7">
    <source>
        <dbReference type="ARBA" id="ARBA00022958"/>
    </source>
</evidence>
<proteinExistence type="inferred from homology"/>
<comment type="caution">
    <text evidence="14">The sequence shown here is derived from an EMBL/GenBank/DDBJ whole genome shotgun (WGS) entry which is preliminary data.</text>
</comment>
<keyword evidence="3" id="KW-0813">Transport</keyword>
<evidence type="ECO:0000313" key="14">
    <source>
        <dbReference type="EMBL" id="MFC7099006.1"/>
    </source>
</evidence>
<protein>
    <submittedName>
        <fullName evidence="14">TMEM175 family protein</fullName>
    </submittedName>
</protein>
<feature type="transmembrane region" description="Helical" evidence="13">
    <location>
        <begin position="120"/>
        <end position="142"/>
    </location>
</feature>
<feature type="transmembrane region" description="Helical" evidence="13">
    <location>
        <begin position="48"/>
        <end position="73"/>
    </location>
</feature>
<organism evidence="14 15">
    <name type="scientific">Halobaculum marinum</name>
    <dbReference type="NCBI Taxonomy" id="3031996"/>
    <lineage>
        <taxon>Archaea</taxon>
        <taxon>Methanobacteriati</taxon>
        <taxon>Methanobacteriota</taxon>
        <taxon>Stenosarchaea group</taxon>
        <taxon>Halobacteria</taxon>
        <taxon>Halobacteriales</taxon>
        <taxon>Haloferacaceae</taxon>
        <taxon>Halobaculum</taxon>
    </lineage>
</organism>
<dbReference type="AlphaFoldDB" id="A0ABD5X351"/>
<gene>
    <name evidence="14" type="ORF">ACFQKD_16995</name>
</gene>
<dbReference type="Pfam" id="PF06736">
    <property type="entry name" value="TMEM175"/>
    <property type="match status" value="1"/>
</dbReference>
<keyword evidence="8 13" id="KW-1133">Transmembrane helix</keyword>
<evidence type="ECO:0000256" key="8">
    <source>
        <dbReference type="ARBA" id="ARBA00022989"/>
    </source>
</evidence>
<dbReference type="GeneID" id="79271607"/>
<keyword evidence="4" id="KW-0633">Potassium transport</keyword>
<keyword evidence="6" id="KW-0631">Potassium channel</keyword>
<evidence type="ECO:0000256" key="13">
    <source>
        <dbReference type="SAM" id="Phobius"/>
    </source>
</evidence>
<keyword evidence="9" id="KW-0406">Ion transport</keyword>
<evidence type="ECO:0000256" key="9">
    <source>
        <dbReference type="ARBA" id="ARBA00023065"/>
    </source>
</evidence>
<feature type="transmembrane region" description="Helical" evidence="13">
    <location>
        <begin position="93"/>
        <end position="114"/>
    </location>
</feature>
<keyword evidence="10 13" id="KW-0472">Membrane</keyword>
<dbReference type="PANTHER" id="PTHR31462:SF5">
    <property type="entry name" value="ENDOSOMAL_LYSOSOMAL PROTON CHANNEL TMEM175"/>
    <property type="match status" value="1"/>
</dbReference>
<evidence type="ECO:0000256" key="6">
    <source>
        <dbReference type="ARBA" id="ARBA00022826"/>
    </source>
</evidence>
<accession>A0ABD5X351</accession>
<sequence>MAADRLDESNETGRLPALSDGVIAIVITLLVLDITVPDLPPGASESAIVAAVLAQSGQFVGYVLSFLTIGLYWTLHRRAFTYIDRHDRGVVWLNLLFLLLVSFVPFATSVFSTAATRLAVAFYAAVLAITGLILTVLWVYAGRQRLMREGLGSRVVVIDAARFLATPAVFALSMVIATVSTRWAIASWLLLLPINGVLQSRLAEAFESE</sequence>
<keyword evidence="7" id="KW-0630">Potassium</keyword>
<evidence type="ECO:0000256" key="3">
    <source>
        <dbReference type="ARBA" id="ARBA00022448"/>
    </source>
</evidence>
<reference evidence="14 15" key="1">
    <citation type="journal article" date="2019" name="Int. J. Syst. Evol. Microbiol.">
        <title>The Global Catalogue of Microorganisms (GCM) 10K type strain sequencing project: providing services to taxonomists for standard genome sequencing and annotation.</title>
        <authorList>
            <consortium name="The Broad Institute Genomics Platform"/>
            <consortium name="The Broad Institute Genome Sequencing Center for Infectious Disease"/>
            <person name="Wu L."/>
            <person name="Ma J."/>
        </authorList>
    </citation>
    <scope>NUCLEOTIDE SEQUENCE [LARGE SCALE GENOMIC DNA]</scope>
    <source>
        <strain evidence="14 15">DT55</strain>
    </source>
</reference>
<feature type="transmembrane region" description="Helical" evidence="13">
    <location>
        <begin position="163"/>
        <end position="185"/>
    </location>
</feature>
<comment type="similarity">
    <text evidence="2">Belongs to the TMEM175 family.</text>
</comment>
<keyword evidence="15" id="KW-1185">Reference proteome</keyword>
<evidence type="ECO:0000256" key="1">
    <source>
        <dbReference type="ARBA" id="ARBA00004141"/>
    </source>
</evidence>
<dbReference type="RefSeq" id="WP_276239633.1">
    <property type="nucleotide sequence ID" value="NZ_CP119990.1"/>
</dbReference>
<keyword evidence="5 13" id="KW-0812">Transmembrane</keyword>
<evidence type="ECO:0000313" key="15">
    <source>
        <dbReference type="Proteomes" id="UP001596388"/>
    </source>
</evidence>
<evidence type="ECO:0000256" key="5">
    <source>
        <dbReference type="ARBA" id="ARBA00022692"/>
    </source>
</evidence>
<dbReference type="InterPro" id="IPR010617">
    <property type="entry name" value="TMEM175-like"/>
</dbReference>
<evidence type="ECO:0000256" key="10">
    <source>
        <dbReference type="ARBA" id="ARBA00023136"/>
    </source>
</evidence>
<keyword evidence="11" id="KW-0407">Ion channel</keyword>
<feature type="transmembrane region" description="Helical" evidence="13">
    <location>
        <begin position="15"/>
        <end position="36"/>
    </location>
</feature>
<dbReference type="PANTHER" id="PTHR31462">
    <property type="entry name" value="ENDOSOMAL/LYSOSOMAL POTASSIUM CHANNEL TMEM175"/>
    <property type="match status" value="1"/>
</dbReference>
<evidence type="ECO:0000256" key="4">
    <source>
        <dbReference type="ARBA" id="ARBA00022538"/>
    </source>
</evidence>
<dbReference type="GO" id="GO:0005267">
    <property type="term" value="F:potassium channel activity"/>
    <property type="evidence" value="ECO:0007669"/>
    <property type="project" value="UniProtKB-KW"/>
</dbReference>
<comment type="catalytic activity">
    <reaction evidence="12">
        <text>K(+)(in) = K(+)(out)</text>
        <dbReference type="Rhea" id="RHEA:29463"/>
        <dbReference type="ChEBI" id="CHEBI:29103"/>
    </reaction>
</comment>
<comment type="subcellular location">
    <subcellularLocation>
        <location evidence="1">Membrane</location>
        <topology evidence="1">Multi-pass membrane protein</topology>
    </subcellularLocation>
</comment>
<evidence type="ECO:0000256" key="12">
    <source>
        <dbReference type="ARBA" id="ARBA00034430"/>
    </source>
</evidence>
<name>A0ABD5X351_9EURY</name>
<dbReference type="GO" id="GO:0016020">
    <property type="term" value="C:membrane"/>
    <property type="evidence" value="ECO:0007669"/>
    <property type="project" value="UniProtKB-SubCell"/>
</dbReference>
<evidence type="ECO:0000256" key="2">
    <source>
        <dbReference type="ARBA" id="ARBA00006920"/>
    </source>
</evidence>
<evidence type="ECO:0000256" key="11">
    <source>
        <dbReference type="ARBA" id="ARBA00023303"/>
    </source>
</evidence>